<evidence type="ECO:0008006" key="4">
    <source>
        <dbReference type="Google" id="ProtNLM"/>
    </source>
</evidence>
<dbReference type="Proteomes" id="UP001217044">
    <property type="component" value="Plasmid pDATS02"/>
</dbReference>
<name>A0ABY7V623_9DEIO</name>
<accession>A0ABY7V623</accession>
<evidence type="ECO:0000313" key="3">
    <source>
        <dbReference type="Proteomes" id="UP001217044"/>
    </source>
</evidence>
<keyword evidence="3" id="KW-1185">Reference proteome</keyword>
<evidence type="ECO:0000313" key="2">
    <source>
        <dbReference type="EMBL" id="WDA60646.1"/>
    </source>
</evidence>
<reference evidence="2 3" key="1">
    <citation type="submission" date="2022-12" db="EMBL/GenBank/DDBJ databases">
        <title>Genome Sequence of Deinococcus aquaticus Type Strain PB314.</title>
        <authorList>
            <person name="Albert C."/>
            <person name="Hill J."/>
            <person name="Boren L."/>
            <person name="Scholz-Ng S."/>
            <person name="Fatema N."/>
            <person name="Grosso R."/>
            <person name="Soboslay E."/>
            <person name="Tuohy J."/>
        </authorList>
    </citation>
    <scope>NUCLEOTIDE SEQUENCE [LARGE SCALE GENOMIC DNA]</scope>
    <source>
        <strain evidence="2 3">PB-314</strain>
        <plasmid evidence="2 3">pDATS02</plasmid>
    </source>
</reference>
<gene>
    <name evidence="2" type="ORF">M8445_16905</name>
</gene>
<feature type="compositionally biased region" description="Basic and acidic residues" evidence="1">
    <location>
        <begin position="329"/>
        <end position="343"/>
    </location>
</feature>
<keyword evidence="2" id="KW-0614">Plasmid</keyword>
<geneLocation type="plasmid" evidence="2 3">
    <name>pDATS02</name>
</geneLocation>
<feature type="region of interest" description="Disordered" evidence="1">
    <location>
        <begin position="323"/>
        <end position="343"/>
    </location>
</feature>
<proteinExistence type="predicted"/>
<evidence type="ECO:0000256" key="1">
    <source>
        <dbReference type="SAM" id="MobiDB-lite"/>
    </source>
</evidence>
<sequence length="396" mass="43348">MTQTARTRPKSTPTPTHLPCPVRGCGAVVRQAGESAGHLEPHQIQITAGRAAHPFPCGCARAALLEAGRTSAGEWTLSEVRPSQEHREHHNLIAHALVTGQAFRDRAGYSPTNRAADPNSAGMVEAFMASHNAALQACVAMSTGRVAEAQRLAERALATNAAYQGHARAVKRARRADARVGRWHNAERFWIKLPVTVPAAPGQPPAPPVLRRFQFDFLAVWGTALTLPGAADRAGQSTVQRGSNSLTVLNGPDIERDSGIPVGVDGWRQLIDLLTRFDDPGKSGRAPDPLELVWHRDGEGLSLRRHIKQRYPRAVHALEALRRTLTPAPEREKGKRDDQDAHWEVQTPQWVYDAISDPIEREEEETDTIVFRLADALATWDGLPDILEPEGPYGPD</sequence>
<dbReference type="RefSeq" id="WP_273991394.1">
    <property type="nucleotide sequence ID" value="NZ_BAABQT010000029.1"/>
</dbReference>
<dbReference type="EMBL" id="CP115167">
    <property type="protein sequence ID" value="WDA60646.1"/>
    <property type="molecule type" value="Genomic_DNA"/>
</dbReference>
<protein>
    <recommendedName>
        <fullName evidence="4">C2H2-type domain-containing protein</fullName>
    </recommendedName>
</protein>
<organism evidence="2 3">
    <name type="scientific">Deinococcus aquaticus</name>
    <dbReference type="NCBI Taxonomy" id="328692"/>
    <lineage>
        <taxon>Bacteria</taxon>
        <taxon>Thermotogati</taxon>
        <taxon>Deinococcota</taxon>
        <taxon>Deinococci</taxon>
        <taxon>Deinococcales</taxon>
        <taxon>Deinococcaceae</taxon>
        <taxon>Deinococcus</taxon>
    </lineage>
</organism>